<keyword evidence="2" id="KW-0560">Oxidoreductase</keyword>
<evidence type="ECO:0000313" key="4">
    <source>
        <dbReference type="EMBL" id="WAQ93463.1"/>
    </source>
</evidence>
<evidence type="ECO:0000256" key="2">
    <source>
        <dbReference type="ARBA" id="ARBA00023002"/>
    </source>
</evidence>
<feature type="region of interest" description="Disordered" evidence="3">
    <location>
        <begin position="25"/>
        <end position="80"/>
    </location>
</feature>
<name>A0ABY7DBL6_MYAAR</name>
<gene>
    <name evidence="4" type="ORF">MAR_005934</name>
</gene>
<dbReference type="InterPro" id="IPR003767">
    <property type="entry name" value="Malate/L-lactate_DH-like"/>
</dbReference>
<protein>
    <submittedName>
        <fullName evidence="4">EIF3A-like protein</fullName>
    </submittedName>
</protein>
<organism evidence="4 5">
    <name type="scientific">Mya arenaria</name>
    <name type="common">Soft-shell clam</name>
    <dbReference type="NCBI Taxonomy" id="6604"/>
    <lineage>
        <taxon>Eukaryota</taxon>
        <taxon>Metazoa</taxon>
        <taxon>Spiralia</taxon>
        <taxon>Lophotrochozoa</taxon>
        <taxon>Mollusca</taxon>
        <taxon>Bivalvia</taxon>
        <taxon>Autobranchia</taxon>
        <taxon>Heteroconchia</taxon>
        <taxon>Euheterodonta</taxon>
        <taxon>Imparidentia</taxon>
        <taxon>Neoheterodontei</taxon>
        <taxon>Myida</taxon>
        <taxon>Myoidea</taxon>
        <taxon>Myidae</taxon>
        <taxon>Mya</taxon>
    </lineage>
</organism>
<sequence>MDKGGSGIDRGGLWMNRSGSGMDQGGLGVYQDGSGMDRGGSGMNRGGSGMHQGGSGMNRGGSGMHQGGSGMDQCGSGMDRGGSGMNRGGFGWILKIKYLFEHAVGQCFVAIDPRAFADGFEDRMSDLIDYCRNLQPADGETEVLVPGDPERKHMAKCDQQGGILYHPNQIKKNELAAKLNVG</sequence>
<keyword evidence="5" id="KW-1185">Reference proteome</keyword>
<reference evidence="4" key="1">
    <citation type="submission" date="2022-11" db="EMBL/GenBank/DDBJ databases">
        <title>Centuries of genome instability and evolution in soft-shell clam transmissible cancer (bioRxiv).</title>
        <authorList>
            <person name="Hart S.F.M."/>
            <person name="Yonemitsu M.A."/>
            <person name="Giersch R.M."/>
            <person name="Beal B.F."/>
            <person name="Arriagada G."/>
            <person name="Davis B.W."/>
            <person name="Ostrander E.A."/>
            <person name="Goff S.P."/>
            <person name="Metzger M.J."/>
        </authorList>
    </citation>
    <scope>NUCLEOTIDE SEQUENCE</scope>
    <source>
        <strain evidence="4">MELC-2E11</strain>
        <tissue evidence="4">Siphon/mantle</tissue>
    </source>
</reference>
<proteinExistence type="inferred from homology"/>
<comment type="similarity">
    <text evidence="1">Belongs to the LDH2/MDH2 oxidoreductase family.</text>
</comment>
<dbReference type="PANTHER" id="PTHR11091">
    <property type="entry name" value="OXIDOREDUCTASE-RELATED"/>
    <property type="match status" value="1"/>
</dbReference>
<dbReference type="PANTHER" id="PTHR11091:SF0">
    <property type="entry name" value="MALATE DEHYDROGENASE"/>
    <property type="match status" value="1"/>
</dbReference>
<feature type="region of interest" description="Disordered" evidence="3">
    <location>
        <begin position="1"/>
        <end position="20"/>
    </location>
</feature>
<dbReference type="SUPFAM" id="SSF89733">
    <property type="entry name" value="L-sulfolactate dehydrogenase-like"/>
    <property type="match status" value="1"/>
</dbReference>
<dbReference type="InterPro" id="IPR043143">
    <property type="entry name" value="Mal/L-sulf/L-lact_DH-like_NADP"/>
</dbReference>
<evidence type="ECO:0000313" key="5">
    <source>
        <dbReference type="Proteomes" id="UP001164746"/>
    </source>
</evidence>
<dbReference type="Pfam" id="PF02615">
    <property type="entry name" value="Ldh_2"/>
    <property type="match status" value="1"/>
</dbReference>
<dbReference type="InterPro" id="IPR036111">
    <property type="entry name" value="Mal/L-sulfo/L-lacto_DH-like_sf"/>
</dbReference>
<dbReference type="Proteomes" id="UP001164746">
    <property type="component" value="Chromosome 1"/>
</dbReference>
<feature type="compositionally biased region" description="Gly residues" evidence="3">
    <location>
        <begin position="1"/>
        <end position="10"/>
    </location>
</feature>
<feature type="compositionally biased region" description="Gly residues" evidence="3">
    <location>
        <begin position="36"/>
        <end position="70"/>
    </location>
</feature>
<evidence type="ECO:0000256" key="1">
    <source>
        <dbReference type="ARBA" id="ARBA00006056"/>
    </source>
</evidence>
<dbReference type="EMBL" id="CP111012">
    <property type="protein sequence ID" value="WAQ93463.1"/>
    <property type="molecule type" value="Genomic_DNA"/>
</dbReference>
<accession>A0ABY7DBL6</accession>
<dbReference type="Gene3D" id="3.30.1370.60">
    <property type="entry name" value="Hypothetical oxidoreductase yiak, domain 2"/>
    <property type="match status" value="1"/>
</dbReference>
<evidence type="ECO:0000256" key="3">
    <source>
        <dbReference type="SAM" id="MobiDB-lite"/>
    </source>
</evidence>